<dbReference type="InterPro" id="IPR006076">
    <property type="entry name" value="FAD-dep_OxRdtase"/>
</dbReference>
<evidence type="ECO:0000313" key="7">
    <source>
        <dbReference type="EMBL" id="GFT31234.1"/>
    </source>
</evidence>
<keyword evidence="5" id="KW-0560">Oxidoreductase</keyword>
<evidence type="ECO:0000256" key="5">
    <source>
        <dbReference type="ARBA" id="ARBA00023002"/>
    </source>
</evidence>
<dbReference type="InterPro" id="IPR045170">
    <property type="entry name" value="MTOX"/>
</dbReference>
<reference evidence="7" key="1">
    <citation type="submission" date="2020-08" db="EMBL/GenBank/DDBJ databases">
        <title>Multicomponent nature underlies the extraordinary mechanical properties of spider dragline silk.</title>
        <authorList>
            <person name="Kono N."/>
            <person name="Nakamura H."/>
            <person name="Mori M."/>
            <person name="Yoshida Y."/>
            <person name="Ohtoshi R."/>
            <person name="Malay A.D."/>
            <person name="Moran D.A.P."/>
            <person name="Tomita M."/>
            <person name="Numata K."/>
            <person name="Arakawa K."/>
        </authorList>
    </citation>
    <scope>NUCLEOTIDE SEQUENCE</scope>
</reference>
<keyword evidence="4" id="KW-0274">FAD</keyword>
<dbReference type="Gene3D" id="3.30.9.10">
    <property type="entry name" value="D-Amino Acid Oxidase, subunit A, domain 2"/>
    <property type="match status" value="1"/>
</dbReference>
<accession>A0A8X6TNZ0</accession>
<keyword evidence="3" id="KW-0285">Flavoprotein</keyword>
<dbReference type="InterPro" id="IPR036188">
    <property type="entry name" value="FAD/NAD-bd_sf"/>
</dbReference>
<feature type="domain" description="FAD dependent oxidoreductase" evidence="6">
    <location>
        <begin position="7"/>
        <end position="384"/>
    </location>
</feature>
<dbReference type="Pfam" id="PF01266">
    <property type="entry name" value="DAO"/>
    <property type="match status" value="1"/>
</dbReference>
<evidence type="ECO:0000256" key="2">
    <source>
        <dbReference type="ARBA" id="ARBA00010989"/>
    </source>
</evidence>
<dbReference type="PANTHER" id="PTHR10961">
    <property type="entry name" value="PEROXISOMAL SARCOSINE OXIDASE"/>
    <property type="match status" value="1"/>
</dbReference>
<dbReference type="Gene3D" id="3.50.50.60">
    <property type="entry name" value="FAD/NAD(P)-binding domain"/>
    <property type="match status" value="1"/>
</dbReference>
<dbReference type="Proteomes" id="UP000887013">
    <property type="component" value="Unassembled WGS sequence"/>
</dbReference>
<dbReference type="PANTHER" id="PTHR10961:SF10">
    <property type="entry name" value="FAD DEPENDENT OXIDOREDUCTASE DOMAIN-CONTAINING PROTEIN"/>
    <property type="match status" value="1"/>
</dbReference>
<evidence type="ECO:0000259" key="6">
    <source>
        <dbReference type="Pfam" id="PF01266"/>
    </source>
</evidence>
<comment type="cofactor">
    <cofactor evidence="1">
        <name>FAD</name>
        <dbReference type="ChEBI" id="CHEBI:57692"/>
    </cofactor>
</comment>
<evidence type="ECO:0000256" key="3">
    <source>
        <dbReference type="ARBA" id="ARBA00022630"/>
    </source>
</evidence>
<dbReference type="SUPFAM" id="SSF51905">
    <property type="entry name" value="FAD/NAD(P)-binding domain"/>
    <property type="match status" value="1"/>
</dbReference>
<evidence type="ECO:0000313" key="8">
    <source>
        <dbReference type="Proteomes" id="UP000887013"/>
    </source>
</evidence>
<dbReference type="OrthoDB" id="6436328at2759"/>
<evidence type="ECO:0000256" key="4">
    <source>
        <dbReference type="ARBA" id="ARBA00022827"/>
    </source>
</evidence>
<comment type="caution">
    <text evidence="7">The sequence shown here is derived from an EMBL/GenBank/DDBJ whole genome shotgun (WGS) entry which is preliminary data.</text>
</comment>
<comment type="similarity">
    <text evidence="2">Belongs to the MSOX/MTOX family.</text>
</comment>
<dbReference type="AlphaFoldDB" id="A0A8X6TNZ0"/>
<protein>
    <submittedName>
        <fullName evidence="7">Peroxisomal sarcosine oxidase</fullName>
    </submittedName>
</protein>
<dbReference type="GO" id="GO:0008115">
    <property type="term" value="F:sarcosine oxidase activity"/>
    <property type="evidence" value="ECO:0007669"/>
    <property type="project" value="TreeGrafter"/>
</dbReference>
<evidence type="ECO:0000256" key="1">
    <source>
        <dbReference type="ARBA" id="ARBA00001974"/>
    </source>
</evidence>
<dbReference type="GO" id="GO:0050660">
    <property type="term" value="F:flavin adenine dinucleotide binding"/>
    <property type="evidence" value="ECO:0007669"/>
    <property type="project" value="InterPro"/>
</dbReference>
<gene>
    <name evidence="7" type="primary">X975_05810</name>
    <name evidence="7" type="ORF">NPIL_698501</name>
</gene>
<name>A0A8X6TNZ0_NEPPI</name>
<dbReference type="EMBL" id="BMAW01012967">
    <property type="protein sequence ID" value="GFT31234.1"/>
    <property type="molecule type" value="Genomic_DNA"/>
</dbReference>
<proteinExistence type="inferred from homology"/>
<organism evidence="7 8">
    <name type="scientific">Nephila pilipes</name>
    <name type="common">Giant wood spider</name>
    <name type="synonym">Nephila maculata</name>
    <dbReference type="NCBI Taxonomy" id="299642"/>
    <lineage>
        <taxon>Eukaryota</taxon>
        <taxon>Metazoa</taxon>
        <taxon>Ecdysozoa</taxon>
        <taxon>Arthropoda</taxon>
        <taxon>Chelicerata</taxon>
        <taxon>Arachnida</taxon>
        <taxon>Araneae</taxon>
        <taxon>Araneomorphae</taxon>
        <taxon>Entelegynae</taxon>
        <taxon>Araneoidea</taxon>
        <taxon>Nephilidae</taxon>
        <taxon>Nephila</taxon>
    </lineage>
</organism>
<keyword evidence="8" id="KW-1185">Reference proteome</keyword>
<sequence>MSREIYDLCIVGAGMYGSAAARHASANPAFHVCLVGPSEPKEDQKQTAEIHAAHYDEGRIVHIAYTNPAMQVLVRNTIKRFRELENLSGMKFYHPVGTIVTAERDTCCLYDLLQGLETHGVSFIDMSDGEDLRKRFPFLHLDECDYPVFDDDGAGYINCRRIVEAQKKVAQLQGCHIVEDIVDEVTDLMFGVHEVITKRRTKIKAKRVLLCTGAFTHFKKFRPLRRLKMVVNKETVVFLRIPYIEKIRLGSMPTLLMYRDGLADMPTKGAYILPPIQYPDGYWYLKIGYLGQMQNSELISLEESKNWYNCDGDKEVLLNFSRFLIHLIPGLLVDEVSSQTCTSCDNPTDLPYIDRISPTVAIAVVGNGRGATMCDEVGRLAAELCLTGRWDSQLPKRLFEALFEDD</sequence>